<dbReference type="EMBL" id="NAJL01000049">
    <property type="protein sequence ID" value="TKA23930.1"/>
    <property type="molecule type" value="Genomic_DNA"/>
</dbReference>
<accession>A0A4U0TPG5</accession>
<evidence type="ECO:0000313" key="2">
    <source>
        <dbReference type="Proteomes" id="UP000308549"/>
    </source>
</evidence>
<evidence type="ECO:0000313" key="1">
    <source>
        <dbReference type="EMBL" id="TKA23930.1"/>
    </source>
</evidence>
<dbReference type="Proteomes" id="UP000308549">
    <property type="component" value="Unassembled WGS sequence"/>
</dbReference>
<proteinExistence type="predicted"/>
<comment type="caution">
    <text evidence="1">The sequence shown here is derived from an EMBL/GenBank/DDBJ whole genome shotgun (WGS) entry which is preliminary data.</text>
</comment>
<dbReference type="AlphaFoldDB" id="A0A4U0TPG5"/>
<gene>
    <name evidence="1" type="ORF">B0A50_06436</name>
</gene>
<reference evidence="1 2" key="1">
    <citation type="submission" date="2017-03" db="EMBL/GenBank/DDBJ databases">
        <title>Genomes of endolithic fungi from Antarctica.</title>
        <authorList>
            <person name="Coleine C."/>
            <person name="Masonjones S."/>
            <person name="Stajich J.E."/>
        </authorList>
    </citation>
    <scope>NUCLEOTIDE SEQUENCE [LARGE SCALE GENOMIC DNA]</scope>
    <source>
        <strain evidence="1 2">CCFEE 6315</strain>
    </source>
</reference>
<sequence length="376" mass="41254">MDMADVNASVDQHVEGFLGSSFHSPQRLLRGMARANCLLSGSRALDFFVPGSATPSSDWDFYTYGSPYCVGLAIEALSGAGVEWCDAFQPIREIATAPMRSVFYMELEHAYAFVDRALTPRNVDPIVADILVQLRDVLWTKPYQRAVLLNNGSTIHLVGRAGGGAPYGTGAVNLITGHTTHNGSSEKVQLIFRYNTSPVQHILAFYASSVQCFISPFAAVHLYFSLAKQRTAIYWPHNSQHEPSAVASVKKYEARQWTFSTPANALSSAIEHHCLANSPYSTYLPLALNSGLPADLHNLRVEATKNISWQVSEGETRLIRAEPRSQRATLARYSNNREATGGRSQAAVDTFNLAMKHSVAFKHTGCYSHADELVGI</sequence>
<dbReference type="OrthoDB" id="3633909at2759"/>
<keyword evidence="2" id="KW-1185">Reference proteome</keyword>
<name>A0A4U0TPG5_9PEZI</name>
<protein>
    <submittedName>
        <fullName evidence="1">Uncharacterized protein</fullName>
    </submittedName>
</protein>
<organism evidence="1 2">
    <name type="scientific">Salinomyces thailandicus</name>
    <dbReference type="NCBI Taxonomy" id="706561"/>
    <lineage>
        <taxon>Eukaryota</taxon>
        <taxon>Fungi</taxon>
        <taxon>Dikarya</taxon>
        <taxon>Ascomycota</taxon>
        <taxon>Pezizomycotina</taxon>
        <taxon>Dothideomycetes</taxon>
        <taxon>Dothideomycetidae</taxon>
        <taxon>Mycosphaerellales</taxon>
        <taxon>Teratosphaeriaceae</taxon>
        <taxon>Salinomyces</taxon>
    </lineage>
</organism>